<dbReference type="Pfam" id="PF07378">
    <property type="entry name" value="FlbT"/>
    <property type="match status" value="1"/>
</dbReference>
<dbReference type="AlphaFoldDB" id="S5XVG5"/>
<keyword evidence="4" id="KW-0282">Flagellum</keyword>
<dbReference type="GO" id="GO:0044781">
    <property type="term" value="P:bacterial-type flagellum organization"/>
    <property type="evidence" value="ECO:0007669"/>
    <property type="project" value="UniProtKB-KW"/>
</dbReference>
<sequence>MGGLILRLAPMERFLINGAVIENGAKRTQISIRSPDARILRLRDAIHPRDVRGVLSEACYTVQLVLTGDYEYLAAFEKIMNAIIYAQTLVKDQNSDMKLQKMQLAWVTKDVYPVLKGLKYFLELEKTIN</sequence>
<evidence type="ECO:0000256" key="2">
    <source>
        <dbReference type="ARBA" id="ARBA00022795"/>
    </source>
</evidence>
<evidence type="ECO:0000313" key="4">
    <source>
        <dbReference type="EMBL" id="AGT09247.1"/>
    </source>
</evidence>
<dbReference type="GO" id="GO:0048027">
    <property type="term" value="F:mRNA 5'-UTR binding"/>
    <property type="evidence" value="ECO:0007669"/>
    <property type="project" value="InterPro"/>
</dbReference>
<dbReference type="RefSeq" id="WP_020950885.1">
    <property type="nucleotide sequence ID" value="NC_022041.1"/>
</dbReference>
<dbReference type="GO" id="GO:0006402">
    <property type="term" value="P:mRNA catabolic process"/>
    <property type="evidence" value="ECO:0007669"/>
    <property type="project" value="InterPro"/>
</dbReference>
<evidence type="ECO:0000313" key="5">
    <source>
        <dbReference type="Proteomes" id="UP000015480"/>
    </source>
</evidence>
<dbReference type="KEGG" id="pami:JCM7686_2168"/>
<keyword evidence="1" id="KW-0678">Repressor</keyword>
<keyword evidence="5" id="KW-1185">Reference proteome</keyword>
<accession>S5XVG5</accession>
<keyword evidence="4" id="KW-0966">Cell projection</keyword>
<dbReference type="EMBL" id="CP006650">
    <property type="protein sequence ID" value="AGT09247.1"/>
    <property type="molecule type" value="Genomic_DNA"/>
</dbReference>
<dbReference type="STRING" id="1367847.JCM7686_2168"/>
<dbReference type="OrthoDB" id="8561314at2"/>
<protein>
    <submittedName>
        <fullName evidence="4">Flagellar biosynthesis repressor FlbT</fullName>
    </submittedName>
</protein>
<name>S5XVG5_PARAH</name>
<keyword evidence="4" id="KW-0969">Cilium</keyword>
<organism evidence="4 5">
    <name type="scientific">Paracoccus aminophilus JCM 7686</name>
    <dbReference type="NCBI Taxonomy" id="1367847"/>
    <lineage>
        <taxon>Bacteria</taxon>
        <taxon>Pseudomonadati</taxon>
        <taxon>Pseudomonadota</taxon>
        <taxon>Alphaproteobacteria</taxon>
        <taxon>Rhodobacterales</taxon>
        <taxon>Paracoccaceae</taxon>
        <taxon>Paracoccus</taxon>
    </lineage>
</organism>
<gene>
    <name evidence="4" type="ORF">JCM7686_2168</name>
</gene>
<evidence type="ECO:0000256" key="3">
    <source>
        <dbReference type="ARBA" id="ARBA00022884"/>
    </source>
</evidence>
<dbReference type="eggNOG" id="COG5443">
    <property type="taxonomic scope" value="Bacteria"/>
</dbReference>
<evidence type="ECO:0000256" key="1">
    <source>
        <dbReference type="ARBA" id="ARBA00022491"/>
    </source>
</evidence>
<reference evidence="4 5" key="1">
    <citation type="journal article" date="2014" name="BMC Genomics">
        <title>Architecture and functions of a multipartite genome of the methylotrophic bacterium Paracoccus aminophilus JCM 7686, containing primary and secondary chromids.</title>
        <authorList>
            <person name="Dziewit L."/>
            <person name="Czarnecki J."/>
            <person name="Wibberg D."/>
            <person name="Radlinska M."/>
            <person name="Mrozek P."/>
            <person name="Szymczak M."/>
            <person name="Schluter A."/>
            <person name="Puhler A."/>
            <person name="Bartosik D."/>
        </authorList>
    </citation>
    <scope>NUCLEOTIDE SEQUENCE [LARGE SCALE GENOMIC DNA]</scope>
    <source>
        <strain evidence="4">JCM 7686</strain>
    </source>
</reference>
<keyword evidence="3" id="KW-0694">RNA-binding</keyword>
<dbReference type="GO" id="GO:1902209">
    <property type="term" value="P:negative regulation of bacterial-type flagellum assembly"/>
    <property type="evidence" value="ECO:0007669"/>
    <property type="project" value="InterPro"/>
</dbReference>
<dbReference type="InterPro" id="IPR009967">
    <property type="entry name" value="Flagellum_FlbT"/>
</dbReference>
<proteinExistence type="predicted"/>
<dbReference type="Proteomes" id="UP000015480">
    <property type="component" value="Chromosome"/>
</dbReference>
<dbReference type="HOGENOM" id="CLU_130913_2_0_5"/>
<keyword evidence="2" id="KW-1005">Bacterial flagellum biogenesis</keyword>